<dbReference type="Proteomes" id="UP000270924">
    <property type="component" value="Unassembled WGS sequence"/>
</dbReference>
<reference evidence="1 2" key="1">
    <citation type="submission" date="2018-11" db="EMBL/GenBank/DDBJ databases">
        <authorList>
            <consortium name="Pathogen Informatics"/>
        </authorList>
    </citation>
    <scope>NUCLEOTIDE SEQUENCE [LARGE SCALE GENOMIC DNA]</scope>
</reference>
<evidence type="ECO:0000313" key="1">
    <source>
        <dbReference type="EMBL" id="VDM22453.1"/>
    </source>
</evidence>
<dbReference type="InParanoid" id="A0A3P7EMR0"/>
<accession>A0A3P7EMR0</accession>
<dbReference type="EMBL" id="UYWW01012836">
    <property type="protein sequence ID" value="VDM22453.1"/>
    <property type="molecule type" value="Genomic_DNA"/>
</dbReference>
<proteinExistence type="predicted"/>
<sequence>MFQMLNNLQLLHKTNGNNYGGNRYSIQFPPSSLSSSLSPSLSLSSSLSPGLSAIFTVTVTTTTTTTTTAPSNCMHLMDLRESDILDNSVDTEDARTGRHMEEQFGFFGRIEFV</sequence>
<gene>
    <name evidence="1" type="ORF">WBA_LOCUS12486</name>
</gene>
<protein>
    <submittedName>
        <fullName evidence="1">Uncharacterized protein</fullName>
    </submittedName>
</protein>
<organism evidence="1 2">
    <name type="scientific">Wuchereria bancrofti</name>
    <dbReference type="NCBI Taxonomy" id="6293"/>
    <lineage>
        <taxon>Eukaryota</taxon>
        <taxon>Metazoa</taxon>
        <taxon>Ecdysozoa</taxon>
        <taxon>Nematoda</taxon>
        <taxon>Chromadorea</taxon>
        <taxon>Rhabditida</taxon>
        <taxon>Spirurina</taxon>
        <taxon>Spiruromorpha</taxon>
        <taxon>Filarioidea</taxon>
        <taxon>Onchocercidae</taxon>
        <taxon>Wuchereria</taxon>
    </lineage>
</organism>
<evidence type="ECO:0000313" key="2">
    <source>
        <dbReference type="Proteomes" id="UP000270924"/>
    </source>
</evidence>
<dbReference type="AlphaFoldDB" id="A0A3P7EMR0"/>
<keyword evidence="2" id="KW-1185">Reference proteome</keyword>
<name>A0A3P7EMR0_WUCBA</name>